<proteinExistence type="predicted"/>
<dbReference type="Proteomes" id="UP001165101">
    <property type="component" value="Unassembled WGS sequence"/>
</dbReference>
<comment type="caution">
    <text evidence="1">The sequence shown here is derived from an EMBL/GenBank/DDBJ whole genome shotgun (WGS) entry which is preliminary data.</text>
</comment>
<evidence type="ECO:0000313" key="2">
    <source>
        <dbReference type="Proteomes" id="UP001165101"/>
    </source>
</evidence>
<keyword evidence="2" id="KW-1185">Reference proteome</keyword>
<sequence length="828" mass="97879">MEGFNDNIIRDNSNGNSNSLKGNQNNSDNKSIDDTVSEYSYTDSIIKSPSKAMSSILNNATSNFRANMTNVKNIVIESHFILEDTLISGISELDKDNIMVLNFIPPRKDKETNKRIFERPELKIINKNTFEEVSIDEVSISGFEGLGVNDYHLEAINEGKWLLVSANDSIIVEQLTTKDRYDWFINEGKYYAAWIMSENWLSKFERLDTGIRQLDKYVSLDQWDQASDFLIQVLKLDYNSKYNLNFIKRIINEWNNWILIFTKSDKSEYIVDLIPGNNFNSYINFEEEENNFEEITDNYFEDEFEEDKFNKSYQIKEEYYNFFIEYYFKAKKFFKVIELISKWDHKLFNLQIIQNKISNELRDFDEEQVKIKEKEDRINYYEKGIDINRFTSIIALRKIYVEICIELDEPELCVNHLIKLKDKNIFEFLDNYNLIEKFTDKLPEIILIGIIESSEELENIPIYILKEKINNNIMILVENSEKKVIEPDIIIKIFEESKLDIINFFYLEELSKVNKLLTKKFEDEMIKLYSLYNKENLLIFLQKHNNYNIEESIKICEINNCYKELVYLLNKIGENKNALILIIDKLNDPEYAIKFVNKINDKELWDFLLDYSMDKPDFIRILLITASKFIYDPIPIINRIPNNIEINGLNNLLIDIIYNNELELFINQLIFKIISKEVISIFENYRRLRLKGFNFEANEIFLNNTMIKFYSKISNGDDGEEDDEEYEDEDELKVQANGKNKNKDQMNGNGNAISKSSKFVKEEEEEDKDKSNIRGNKTLISEIELIGEDSFRLKFEPGHEITVSDKISHLSYIKRKLIDINAKLSQKM</sequence>
<protein>
    <submittedName>
        <fullName evidence="1">Unnamed protein product</fullName>
    </submittedName>
</protein>
<evidence type="ECO:0000313" key="1">
    <source>
        <dbReference type="EMBL" id="GME92228.1"/>
    </source>
</evidence>
<accession>A0ACB5TPN7</accession>
<gene>
    <name evidence="1" type="ORF">Cboi01_000264200</name>
</gene>
<dbReference type="EMBL" id="BSXV01001244">
    <property type="protein sequence ID" value="GME92228.1"/>
    <property type="molecule type" value="Genomic_DNA"/>
</dbReference>
<reference evidence="1" key="1">
    <citation type="submission" date="2023-04" db="EMBL/GenBank/DDBJ databases">
        <title>Candida boidinii NBRC 1967.</title>
        <authorList>
            <person name="Ichikawa N."/>
            <person name="Sato H."/>
            <person name="Tonouchi N."/>
        </authorList>
    </citation>
    <scope>NUCLEOTIDE SEQUENCE</scope>
    <source>
        <strain evidence="1">NBRC 1967</strain>
    </source>
</reference>
<name>A0ACB5TPN7_CANBO</name>
<organism evidence="1 2">
    <name type="scientific">Candida boidinii</name>
    <name type="common">Yeast</name>
    <dbReference type="NCBI Taxonomy" id="5477"/>
    <lineage>
        <taxon>Eukaryota</taxon>
        <taxon>Fungi</taxon>
        <taxon>Dikarya</taxon>
        <taxon>Ascomycota</taxon>
        <taxon>Saccharomycotina</taxon>
        <taxon>Pichiomycetes</taxon>
        <taxon>Pichiales</taxon>
        <taxon>Pichiaceae</taxon>
        <taxon>Ogataea</taxon>
        <taxon>Ogataea/Candida clade</taxon>
    </lineage>
</organism>